<keyword evidence="9" id="KW-0614">Plasmid</keyword>
<keyword evidence="2" id="KW-1277">Toxin-antitoxin system</keyword>
<keyword evidence="5" id="KW-0378">Hydrolase</keyword>
<dbReference type="InterPro" id="IPR002716">
    <property type="entry name" value="PIN_dom"/>
</dbReference>
<dbReference type="KEGG" id="rjg:CCGE525_36385"/>
<reference evidence="9 10" key="1">
    <citation type="submission" date="2018-10" db="EMBL/GenBank/DDBJ databases">
        <title>Rhizobium etli, R. leguminosarum and a new Rhizobium genospecies from Phaseolus dumosus.</title>
        <authorList>
            <person name="Ramirez-Puebla S.T."/>
            <person name="Rogel-Hernandez M.A."/>
            <person name="Guerrero G."/>
            <person name="Ormeno-Orrillo E."/>
            <person name="Martinez-Romero J.C."/>
            <person name="Negrete-Yankelevich S."/>
            <person name="Martinez-Romero E."/>
        </authorList>
    </citation>
    <scope>NUCLEOTIDE SEQUENCE [LARGE SCALE GENOMIC DNA]</scope>
    <source>
        <strain evidence="9 10">CCGE525</strain>
        <plasmid evidence="10">prccge525b</plasmid>
    </source>
</reference>
<dbReference type="RefSeq" id="WP_120709109.1">
    <property type="nucleotide sequence ID" value="NZ_CP032696.1"/>
</dbReference>
<dbReference type="PANTHER" id="PTHR33653:SF1">
    <property type="entry name" value="RIBONUCLEASE VAPC2"/>
    <property type="match status" value="1"/>
</dbReference>
<keyword evidence="6" id="KW-0460">Magnesium</keyword>
<keyword evidence="4" id="KW-0479">Metal-binding</keyword>
<dbReference type="OrthoDB" id="9804823at2"/>
<dbReference type="EMBL" id="CP032696">
    <property type="protein sequence ID" value="AYG64212.1"/>
    <property type="molecule type" value="Genomic_DNA"/>
</dbReference>
<sequence>MLLLDTNVVSELRKVASGKADLNIVVWNETVDPAETFISSVVLHELEIGVRLVEHNDAAAGKVLRNWLEKTVLTAFSGRIVPLDEAAAVQAAQWHVPNPKPINGAYIAATAFTRRMTLVTRNIKDFEGLGVALVNPWDLGHSVLKSP</sequence>
<evidence type="ECO:0000256" key="3">
    <source>
        <dbReference type="ARBA" id="ARBA00022722"/>
    </source>
</evidence>
<gene>
    <name evidence="9" type="ORF">CCGE525_36385</name>
</gene>
<dbReference type="GO" id="GO:0004518">
    <property type="term" value="F:nuclease activity"/>
    <property type="evidence" value="ECO:0007669"/>
    <property type="project" value="UniProtKB-KW"/>
</dbReference>
<keyword evidence="10" id="KW-1185">Reference proteome</keyword>
<dbReference type="GO" id="GO:0046872">
    <property type="term" value="F:metal ion binding"/>
    <property type="evidence" value="ECO:0007669"/>
    <property type="project" value="UniProtKB-KW"/>
</dbReference>
<dbReference type="Gene3D" id="3.40.50.1010">
    <property type="entry name" value="5'-nuclease"/>
    <property type="match status" value="1"/>
</dbReference>
<feature type="domain" description="PIN" evidence="8">
    <location>
        <begin position="3"/>
        <end position="122"/>
    </location>
</feature>
<geneLocation type="plasmid" evidence="10">
    <name>prccge525b</name>
</geneLocation>
<dbReference type="InterPro" id="IPR029060">
    <property type="entry name" value="PIN-like_dom_sf"/>
</dbReference>
<dbReference type="PANTHER" id="PTHR33653">
    <property type="entry name" value="RIBONUCLEASE VAPC2"/>
    <property type="match status" value="1"/>
</dbReference>
<keyword evidence="3" id="KW-0540">Nuclease</keyword>
<comment type="cofactor">
    <cofactor evidence="1">
        <name>Mg(2+)</name>
        <dbReference type="ChEBI" id="CHEBI:18420"/>
    </cofactor>
</comment>
<evidence type="ECO:0000256" key="6">
    <source>
        <dbReference type="ARBA" id="ARBA00022842"/>
    </source>
</evidence>
<dbReference type="Pfam" id="PF01850">
    <property type="entry name" value="PIN"/>
    <property type="match status" value="1"/>
</dbReference>
<accession>A0A387G8Q3</accession>
<proteinExistence type="inferred from homology"/>
<evidence type="ECO:0000256" key="1">
    <source>
        <dbReference type="ARBA" id="ARBA00001946"/>
    </source>
</evidence>
<name>A0A387G8Q3_9HYPH</name>
<dbReference type="AlphaFoldDB" id="A0A387G8Q3"/>
<comment type="similarity">
    <text evidence="7">Belongs to the PINc/VapC protein family.</text>
</comment>
<protein>
    <submittedName>
        <fullName evidence="9">Type II toxin-antitoxin system VapC family toxin</fullName>
    </submittedName>
</protein>
<dbReference type="SUPFAM" id="SSF88723">
    <property type="entry name" value="PIN domain-like"/>
    <property type="match status" value="1"/>
</dbReference>
<evidence type="ECO:0000256" key="5">
    <source>
        <dbReference type="ARBA" id="ARBA00022801"/>
    </source>
</evidence>
<dbReference type="CDD" id="cd18746">
    <property type="entry name" value="PIN_VapC4-5_FitB-like"/>
    <property type="match status" value="1"/>
</dbReference>
<dbReference type="InterPro" id="IPR050556">
    <property type="entry name" value="Type_II_TA_system_RNase"/>
</dbReference>
<dbReference type="GO" id="GO:0016787">
    <property type="term" value="F:hydrolase activity"/>
    <property type="evidence" value="ECO:0007669"/>
    <property type="project" value="UniProtKB-KW"/>
</dbReference>
<evidence type="ECO:0000259" key="8">
    <source>
        <dbReference type="Pfam" id="PF01850"/>
    </source>
</evidence>
<organism evidence="9 10">
    <name type="scientific">Rhizobium jaguaris</name>
    <dbReference type="NCBI Taxonomy" id="1312183"/>
    <lineage>
        <taxon>Bacteria</taxon>
        <taxon>Pseudomonadati</taxon>
        <taxon>Pseudomonadota</taxon>
        <taxon>Alphaproteobacteria</taxon>
        <taxon>Hyphomicrobiales</taxon>
        <taxon>Rhizobiaceae</taxon>
        <taxon>Rhizobium/Agrobacterium group</taxon>
        <taxon>Rhizobium</taxon>
    </lineage>
</organism>
<dbReference type="Proteomes" id="UP000282195">
    <property type="component" value="Plasmid pRCCGE525b"/>
</dbReference>
<evidence type="ECO:0000256" key="7">
    <source>
        <dbReference type="ARBA" id="ARBA00038093"/>
    </source>
</evidence>
<evidence type="ECO:0000256" key="4">
    <source>
        <dbReference type="ARBA" id="ARBA00022723"/>
    </source>
</evidence>
<evidence type="ECO:0000313" key="9">
    <source>
        <dbReference type="EMBL" id="AYG64212.1"/>
    </source>
</evidence>
<evidence type="ECO:0000256" key="2">
    <source>
        <dbReference type="ARBA" id="ARBA00022649"/>
    </source>
</evidence>
<evidence type="ECO:0000313" key="10">
    <source>
        <dbReference type="Proteomes" id="UP000282195"/>
    </source>
</evidence>